<evidence type="ECO:0000256" key="5">
    <source>
        <dbReference type="ARBA" id="ARBA00023157"/>
    </source>
</evidence>
<feature type="chain" id="PRO_5047042950" description="Streptogrisin C" evidence="6">
    <location>
        <begin position="20"/>
        <end position="196"/>
    </location>
</feature>
<accession>A0ABP3CR54</accession>
<dbReference type="InterPro" id="IPR001316">
    <property type="entry name" value="Pept_S1A_streptogrisin"/>
</dbReference>
<keyword evidence="5" id="KW-1015">Disulfide bond</keyword>
<dbReference type="SUPFAM" id="SSF50494">
    <property type="entry name" value="Trypsin-like serine proteases"/>
    <property type="match status" value="1"/>
</dbReference>
<evidence type="ECO:0000256" key="2">
    <source>
        <dbReference type="ARBA" id="ARBA00022670"/>
    </source>
</evidence>
<evidence type="ECO:0000313" key="8">
    <source>
        <dbReference type="Proteomes" id="UP001500416"/>
    </source>
</evidence>
<dbReference type="Gene3D" id="2.40.10.10">
    <property type="entry name" value="Trypsin-like serine proteases"/>
    <property type="match status" value="2"/>
</dbReference>
<dbReference type="InterPro" id="IPR009003">
    <property type="entry name" value="Peptidase_S1_PA"/>
</dbReference>
<keyword evidence="2" id="KW-0645">Protease</keyword>
<evidence type="ECO:0008006" key="9">
    <source>
        <dbReference type="Google" id="ProtNLM"/>
    </source>
</evidence>
<evidence type="ECO:0000256" key="6">
    <source>
        <dbReference type="SAM" id="SignalP"/>
    </source>
</evidence>
<dbReference type="EMBL" id="BAAABU010000002">
    <property type="protein sequence ID" value="GAA0212680.1"/>
    <property type="molecule type" value="Genomic_DNA"/>
</dbReference>
<proteinExistence type="inferred from homology"/>
<keyword evidence="8" id="KW-1185">Reference proteome</keyword>
<comment type="caution">
    <text evidence="7">The sequence shown here is derived from an EMBL/GenBank/DDBJ whole genome shotgun (WGS) entry which is preliminary data.</text>
</comment>
<dbReference type="Proteomes" id="UP001500416">
    <property type="component" value="Unassembled WGS sequence"/>
</dbReference>
<keyword evidence="6" id="KW-0732">Signal</keyword>
<dbReference type="CDD" id="cd21112">
    <property type="entry name" value="alphaLP-like"/>
    <property type="match status" value="1"/>
</dbReference>
<evidence type="ECO:0000256" key="1">
    <source>
        <dbReference type="ARBA" id="ARBA00007664"/>
    </source>
</evidence>
<comment type="similarity">
    <text evidence="1">Belongs to the peptidase S1 family.</text>
</comment>
<reference evidence="8" key="1">
    <citation type="journal article" date="2019" name="Int. J. Syst. Evol. Microbiol.">
        <title>The Global Catalogue of Microorganisms (GCM) 10K type strain sequencing project: providing services to taxonomists for standard genome sequencing and annotation.</title>
        <authorList>
            <consortium name="The Broad Institute Genomics Platform"/>
            <consortium name="The Broad Institute Genome Sequencing Center for Infectious Disease"/>
            <person name="Wu L."/>
            <person name="Ma J."/>
        </authorList>
    </citation>
    <scope>NUCLEOTIDE SEQUENCE [LARGE SCALE GENOMIC DNA]</scope>
    <source>
        <strain evidence="8">JCM 3380</strain>
    </source>
</reference>
<keyword evidence="4" id="KW-0720">Serine protease</keyword>
<sequence>MRTLLLALTLVSATTPTTAAIPLEAGTPLTSSTGARCVNGFNADGYLLLHPSCAGAGATVKGPGGGTVGPVVAARPTYSIVKVLDPTVWDQLPRAAGATVTGSAEAPVGGTVCMVSPTTGRRCGTVTAKNATVTFPQGTISGLTRVNLCAQPGDQWAALTSGTQAQGHVLGGSGCSTYFQPVNRILAAEGLTLLTG</sequence>
<keyword evidence="3" id="KW-0378">Hydrolase</keyword>
<dbReference type="PRINTS" id="PR00861">
    <property type="entry name" value="ALYTICPTASE"/>
</dbReference>
<feature type="signal peptide" evidence="6">
    <location>
        <begin position="1"/>
        <end position="19"/>
    </location>
</feature>
<dbReference type="InterPro" id="IPR043504">
    <property type="entry name" value="Peptidase_S1_PA_chymotrypsin"/>
</dbReference>
<gene>
    <name evidence="7" type="ORF">GCM10010492_08070</name>
</gene>
<organism evidence="7 8">
    <name type="scientific">Saccharothrix mutabilis subsp. mutabilis</name>
    <dbReference type="NCBI Taxonomy" id="66855"/>
    <lineage>
        <taxon>Bacteria</taxon>
        <taxon>Bacillati</taxon>
        <taxon>Actinomycetota</taxon>
        <taxon>Actinomycetes</taxon>
        <taxon>Pseudonocardiales</taxon>
        <taxon>Pseudonocardiaceae</taxon>
        <taxon>Saccharothrix</taxon>
    </lineage>
</organism>
<evidence type="ECO:0000256" key="3">
    <source>
        <dbReference type="ARBA" id="ARBA00022801"/>
    </source>
</evidence>
<name>A0ABP3CR54_9PSEU</name>
<dbReference type="RefSeq" id="WP_343932236.1">
    <property type="nucleotide sequence ID" value="NZ_BAAABU010000002.1"/>
</dbReference>
<evidence type="ECO:0000313" key="7">
    <source>
        <dbReference type="EMBL" id="GAA0212680.1"/>
    </source>
</evidence>
<protein>
    <recommendedName>
        <fullName evidence="9">Streptogrisin C</fullName>
    </recommendedName>
</protein>
<evidence type="ECO:0000256" key="4">
    <source>
        <dbReference type="ARBA" id="ARBA00022825"/>
    </source>
</evidence>